<evidence type="ECO:0000256" key="8">
    <source>
        <dbReference type="ARBA" id="ARBA00022821"/>
    </source>
</evidence>
<dbReference type="SMART" id="SM00768">
    <property type="entry name" value="X8"/>
    <property type="match status" value="1"/>
</dbReference>
<evidence type="ECO:0000256" key="3">
    <source>
        <dbReference type="ARBA" id="ARBA00008773"/>
    </source>
</evidence>
<gene>
    <name evidence="15" type="ORF">Nepgr_000102</name>
</gene>
<keyword evidence="5" id="KW-0336">GPI-anchor</keyword>
<dbReference type="PANTHER" id="PTHR32227">
    <property type="entry name" value="GLUCAN ENDO-1,3-BETA-GLUCOSIDASE BG1-RELATED-RELATED"/>
    <property type="match status" value="1"/>
</dbReference>
<feature type="signal peptide" evidence="13">
    <location>
        <begin position="1"/>
        <end position="19"/>
    </location>
</feature>
<evidence type="ECO:0000256" key="1">
    <source>
        <dbReference type="ARBA" id="ARBA00000382"/>
    </source>
</evidence>
<dbReference type="FunFam" id="1.20.58.1040:FF:000003">
    <property type="entry name" value="glucan endo-1,3-beta-glucosidase 7"/>
    <property type="match status" value="1"/>
</dbReference>
<evidence type="ECO:0000256" key="4">
    <source>
        <dbReference type="ARBA" id="ARBA00012780"/>
    </source>
</evidence>
<feature type="domain" description="X8" evidence="14">
    <location>
        <begin position="375"/>
        <end position="457"/>
    </location>
</feature>
<comment type="subcellular location">
    <subcellularLocation>
        <location evidence="2">Cell membrane</location>
        <topology evidence="2">Lipid-anchor</topology>
        <topology evidence="2">GPI-anchor</topology>
    </subcellularLocation>
</comment>
<evidence type="ECO:0000256" key="6">
    <source>
        <dbReference type="ARBA" id="ARBA00022729"/>
    </source>
</evidence>
<dbReference type="Pfam" id="PF07983">
    <property type="entry name" value="X8"/>
    <property type="match status" value="1"/>
</dbReference>
<dbReference type="GO" id="GO:0005886">
    <property type="term" value="C:plasma membrane"/>
    <property type="evidence" value="ECO:0007669"/>
    <property type="project" value="UniProtKB-SubCell"/>
</dbReference>
<evidence type="ECO:0000256" key="10">
    <source>
        <dbReference type="ARBA" id="ARBA00023295"/>
    </source>
</evidence>
<keyword evidence="5" id="KW-0449">Lipoprotein</keyword>
<accession>A0AAD3RWI7</accession>
<dbReference type="FunFam" id="3.20.20.80:FF:000002">
    <property type="entry name" value="Glucan endo-1,3-beta-glucosidase 3"/>
    <property type="match status" value="1"/>
</dbReference>
<keyword evidence="10 12" id="KW-0326">Glycosidase</keyword>
<dbReference type="EMBL" id="BSYO01000001">
    <property type="protein sequence ID" value="GMG98262.1"/>
    <property type="molecule type" value="Genomic_DNA"/>
</dbReference>
<evidence type="ECO:0000256" key="12">
    <source>
        <dbReference type="RuleBase" id="RU004336"/>
    </source>
</evidence>
<dbReference type="Gene3D" id="3.20.20.80">
    <property type="entry name" value="Glycosidases"/>
    <property type="match status" value="1"/>
</dbReference>
<dbReference type="GO" id="GO:0006952">
    <property type="term" value="P:defense response"/>
    <property type="evidence" value="ECO:0007669"/>
    <property type="project" value="UniProtKB-KW"/>
</dbReference>
<dbReference type="InterPro" id="IPR000490">
    <property type="entry name" value="Glyco_hydro_17"/>
</dbReference>
<keyword evidence="6 13" id="KW-0732">Signal</keyword>
<comment type="similarity">
    <text evidence="3 11">Belongs to the glycosyl hydrolase 17 family.</text>
</comment>
<reference evidence="15" key="1">
    <citation type="submission" date="2023-05" db="EMBL/GenBank/DDBJ databases">
        <title>Nepenthes gracilis genome sequencing.</title>
        <authorList>
            <person name="Fukushima K."/>
        </authorList>
    </citation>
    <scope>NUCLEOTIDE SEQUENCE</scope>
    <source>
        <strain evidence="15">SING2019-196</strain>
    </source>
</reference>
<evidence type="ECO:0000256" key="7">
    <source>
        <dbReference type="ARBA" id="ARBA00022801"/>
    </source>
</evidence>
<evidence type="ECO:0000259" key="14">
    <source>
        <dbReference type="SMART" id="SM00768"/>
    </source>
</evidence>
<dbReference type="SUPFAM" id="SSF51445">
    <property type="entry name" value="(Trans)glycosidases"/>
    <property type="match status" value="1"/>
</dbReference>
<keyword evidence="5" id="KW-0325">Glycoprotein</keyword>
<dbReference type="InterPro" id="IPR044965">
    <property type="entry name" value="Glyco_hydro_17_plant"/>
</dbReference>
<dbReference type="Pfam" id="PF00332">
    <property type="entry name" value="Glyco_hydro_17"/>
    <property type="match status" value="1"/>
</dbReference>
<dbReference type="GO" id="GO:0042973">
    <property type="term" value="F:glucan endo-1,3-beta-D-glucosidase activity"/>
    <property type="evidence" value="ECO:0007669"/>
    <property type="project" value="UniProtKB-EC"/>
</dbReference>
<evidence type="ECO:0000256" key="9">
    <source>
        <dbReference type="ARBA" id="ARBA00023157"/>
    </source>
</evidence>
<keyword evidence="16" id="KW-1185">Reference proteome</keyword>
<comment type="caution">
    <text evidence="15">The sequence shown here is derived from an EMBL/GenBank/DDBJ whole genome shotgun (WGS) entry which is preliminary data.</text>
</comment>
<dbReference type="Gene3D" id="1.20.58.1040">
    <property type="match status" value="1"/>
</dbReference>
<comment type="catalytic activity">
    <reaction evidence="1">
        <text>Hydrolysis of (1-&gt;3)-beta-D-glucosidic linkages in (1-&gt;3)-beta-D-glucans.</text>
        <dbReference type="EC" id="3.2.1.39"/>
    </reaction>
</comment>
<dbReference type="PROSITE" id="PS00587">
    <property type="entry name" value="GLYCOSYL_HYDROL_F17"/>
    <property type="match status" value="1"/>
</dbReference>
<keyword evidence="5" id="KW-0472">Membrane</keyword>
<evidence type="ECO:0000256" key="5">
    <source>
        <dbReference type="ARBA" id="ARBA00022622"/>
    </source>
</evidence>
<dbReference type="GO" id="GO:0005975">
    <property type="term" value="P:carbohydrate metabolic process"/>
    <property type="evidence" value="ECO:0007669"/>
    <property type="project" value="InterPro"/>
</dbReference>
<dbReference type="GO" id="GO:0098552">
    <property type="term" value="C:side of membrane"/>
    <property type="evidence" value="ECO:0007669"/>
    <property type="project" value="UniProtKB-KW"/>
</dbReference>
<dbReference type="EC" id="3.2.1.39" evidence="4"/>
<keyword evidence="9" id="KW-1015">Disulfide bond</keyword>
<evidence type="ECO:0000313" key="16">
    <source>
        <dbReference type="Proteomes" id="UP001279734"/>
    </source>
</evidence>
<evidence type="ECO:0000256" key="11">
    <source>
        <dbReference type="RuleBase" id="RU004335"/>
    </source>
</evidence>
<proteinExistence type="inferred from homology"/>
<dbReference type="InterPro" id="IPR017853">
    <property type="entry name" value="GH"/>
</dbReference>
<dbReference type="AlphaFoldDB" id="A0AAD3RWI7"/>
<feature type="chain" id="PRO_5042223103" description="glucan endo-1,3-beta-D-glucosidase" evidence="13">
    <location>
        <begin position="20"/>
        <end position="457"/>
    </location>
</feature>
<evidence type="ECO:0000256" key="2">
    <source>
        <dbReference type="ARBA" id="ARBA00004609"/>
    </source>
</evidence>
<dbReference type="Proteomes" id="UP001279734">
    <property type="component" value="Unassembled WGS sequence"/>
</dbReference>
<organism evidence="15 16">
    <name type="scientific">Nepenthes gracilis</name>
    <name type="common">Slender pitcher plant</name>
    <dbReference type="NCBI Taxonomy" id="150966"/>
    <lineage>
        <taxon>Eukaryota</taxon>
        <taxon>Viridiplantae</taxon>
        <taxon>Streptophyta</taxon>
        <taxon>Embryophyta</taxon>
        <taxon>Tracheophyta</taxon>
        <taxon>Spermatophyta</taxon>
        <taxon>Magnoliopsida</taxon>
        <taxon>eudicotyledons</taxon>
        <taxon>Gunneridae</taxon>
        <taxon>Pentapetalae</taxon>
        <taxon>Caryophyllales</taxon>
        <taxon>Nepenthaceae</taxon>
        <taxon>Nepenthes</taxon>
    </lineage>
</organism>
<keyword evidence="8" id="KW-0611">Plant defense</keyword>
<keyword evidence="7 12" id="KW-0378">Hydrolase</keyword>
<name>A0AAD3RWI7_NEPGR</name>
<protein>
    <recommendedName>
        <fullName evidence="4">glucan endo-1,3-beta-D-glucosidase</fullName>
        <ecNumber evidence="4">3.2.1.39</ecNumber>
    </recommendedName>
</protein>
<sequence length="457" mass="49893">MATLSSLFTLFLLFFLVSSTLFFIPSNASYSIGVNYGTVGDNLPTPAQVAQFIKTQTTIDKVKIFDCNPYILQAFAGTGIAVTITVPNSDIIPLSKLPAAQTWLANNILPHHPQTVIRYIAVGNEVHNTGDKVLMANLVRVMKSLYKALLRANVTTVKVTTPHSLGILSPYSRPPSSGRFRRGYDRVLFAPILEFHRQTGSPFMVNPYPYLGFSEKSLNYAIFMPNGGVLDRNTGFKYTNMFDAQMDTVFSAMKRLGYEDVEIVVGETGWPSVGDPTQPAVNRENAISYNGNLVRHVNSGRGTPLMPNRTFETYIFSLFNENLKPSTAERNFGLLKPDLSPVYDVGVLRSAQAQAHPRASTPSIPVVPAPDSGKTWCVPRSDVGDATLQAKLDYVCSTGVDCKPIQDGGSCFLPNTVRSHASFAMNAYYQINGGHDSDCDFAGAGVITSTDPSMLPF</sequence>
<dbReference type="InterPro" id="IPR012946">
    <property type="entry name" value="X8"/>
</dbReference>
<evidence type="ECO:0000256" key="13">
    <source>
        <dbReference type="SAM" id="SignalP"/>
    </source>
</evidence>
<evidence type="ECO:0000313" key="15">
    <source>
        <dbReference type="EMBL" id="GMG98262.1"/>
    </source>
</evidence>